<dbReference type="InterPro" id="IPR026203">
    <property type="entry name" value="IHABP"/>
</dbReference>
<dbReference type="PANTHER" id="PTHR18956:SF6">
    <property type="entry name" value="HYALURONAN MEDIATED MOTILITY RECEPTOR"/>
    <property type="match status" value="1"/>
</dbReference>
<keyword evidence="1" id="KW-0175">Coiled coil</keyword>
<dbReference type="KEGG" id="dpx:DAPPUDRAFT_322672"/>
<proteinExistence type="predicted"/>
<feature type="coiled-coil region" evidence="1">
    <location>
        <begin position="99"/>
        <end position="157"/>
    </location>
</feature>
<evidence type="ECO:0000313" key="3">
    <source>
        <dbReference type="Proteomes" id="UP000000305"/>
    </source>
</evidence>
<dbReference type="InParanoid" id="E9GWP3"/>
<dbReference type="STRING" id="6669.E9GWP3"/>
<organism evidence="2 3">
    <name type="scientific">Daphnia pulex</name>
    <name type="common">Water flea</name>
    <dbReference type="NCBI Taxonomy" id="6669"/>
    <lineage>
        <taxon>Eukaryota</taxon>
        <taxon>Metazoa</taxon>
        <taxon>Ecdysozoa</taxon>
        <taxon>Arthropoda</taxon>
        <taxon>Crustacea</taxon>
        <taxon>Branchiopoda</taxon>
        <taxon>Diplostraca</taxon>
        <taxon>Cladocera</taxon>
        <taxon>Anomopoda</taxon>
        <taxon>Daphniidae</taxon>
        <taxon>Daphnia</taxon>
    </lineage>
</organism>
<keyword evidence="3" id="KW-1185">Reference proteome</keyword>
<dbReference type="GO" id="GO:0005540">
    <property type="term" value="F:hyaluronic acid binding"/>
    <property type="evidence" value="ECO:0007669"/>
    <property type="project" value="InterPro"/>
</dbReference>
<dbReference type="PANTHER" id="PTHR18956">
    <property type="entry name" value="HYALURONAN MEDIATED MOTILITY RECEPTOR"/>
    <property type="match status" value="1"/>
</dbReference>
<reference evidence="2 3" key="1">
    <citation type="journal article" date="2011" name="Science">
        <title>The ecoresponsive genome of Daphnia pulex.</title>
        <authorList>
            <person name="Colbourne J.K."/>
            <person name="Pfrender M.E."/>
            <person name="Gilbert D."/>
            <person name="Thomas W.K."/>
            <person name="Tucker A."/>
            <person name="Oakley T.H."/>
            <person name="Tokishita S."/>
            <person name="Aerts A."/>
            <person name="Arnold G.J."/>
            <person name="Basu M.K."/>
            <person name="Bauer D.J."/>
            <person name="Caceres C.E."/>
            <person name="Carmel L."/>
            <person name="Casola C."/>
            <person name="Choi J.H."/>
            <person name="Detter J.C."/>
            <person name="Dong Q."/>
            <person name="Dusheyko S."/>
            <person name="Eads B.D."/>
            <person name="Frohlich T."/>
            <person name="Geiler-Samerotte K.A."/>
            <person name="Gerlach D."/>
            <person name="Hatcher P."/>
            <person name="Jogdeo S."/>
            <person name="Krijgsveld J."/>
            <person name="Kriventseva E.V."/>
            <person name="Kultz D."/>
            <person name="Laforsch C."/>
            <person name="Lindquist E."/>
            <person name="Lopez J."/>
            <person name="Manak J.R."/>
            <person name="Muller J."/>
            <person name="Pangilinan J."/>
            <person name="Patwardhan R.P."/>
            <person name="Pitluck S."/>
            <person name="Pritham E.J."/>
            <person name="Rechtsteiner A."/>
            <person name="Rho M."/>
            <person name="Rogozin I.B."/>
            <person name="Sakarya O."/>
            <person name="Salamov A."/>
            <person name="Schaack S."/>
            <person name="Shapiro H."/>
            <person name="Shiga Y."/>
            <person name="Skalitzky C."/>
            <person name="Smith Z."/>
            <person name="Souvorov A."/>
            <person name="Sung W."/>
            <person name="Tang Z."/>
            <person name="Tsuchiya D."/>
            <person name="Tu H."/>
            <person name="Vos H."/>
            <person name="Wang M."/>
            <person name="Wolf Y.I."/>
            <person name="Yamagata H."/>
            <person name="Yamada T."/>
            <person name="Ye Y."/>
            <person name="Shaw J.R."/>
            <person name="Andrews J."/>
            <person name="Crease T.J."/>
            <person name="Tang H."/>
            <person name="Lucas S.M."/>
            <person name="Robertson H.M."/>
            <person name="Bork P."/>
            <person name="Koonin E.V."/>
            <person name="Zdobnov E.M."/>
            <person name="Grigoriev I.V."/>
            <person name="Lynch M."/>
            <person name="Boore J.L."/>
        </authorList>
    </citation>
    <scope>NUCLEOTIDE SEQUENCE [LARGE SCALE GENOMIC DNA]</scope>
</reference>
<name>E9GWP3_DAPPU</name>
<evidence type="ECO:0000256" key="1">
    <source>
        <dbReference type="SAM" id="Coils"/>
    </source>
</evidence>
<gene>
    <name evidence="2" type="ORF">DAPPUDRAFT_322672</name>
</gene>
<sequence>MHEPFTNSVVTNTVQCQELQQSLDYLRFEFQAALAAAEAKETQHKAEVEKMSHTIQFKENEITHLGETLRRRVKETADEWIQRVTSIMSQLTEQNQKSVEEFEICLQEIRTELHQTKEEIGRVVEERDAARNDIAKLVDFEQQRKILRMKLEEIKKSVNDALKSYLSHEHKNSRNSSAFRQEEENRRVLHKILEMEIDKYMPVFEKSGKKEIWQV</sequence>
<dbReference type="EMBL" id="GL732570">
    <property type="protein sequence ID" value="EFX76143.1"/>
    <property type="molecule type" value="Genomic_DNA"/>
</dbReference>
<dbReference type="AlphaFoldDB" id="E9GWP3"/>
<dbReference type="HOGENOM" id="CLU_1284458_0_0_1"/>
<accession>E9GWP3</accession>
<protein>
    <submittedName>
        <fullName evidence="2">Uncharacterized protein</fullName>
    </submittedName>
</protein>
<dbReference type="OrthoDB" id="419631at2759"/>
<evidence type="ECO:0000313" key="2">
    <source>
        <dbReference type="EMBL" id="EFX76143.1"/>
    </source>
</evidence>
<dbReference type="Proteomes" id="UP000000305">
    <property type="component" value="Unassembled WGS sequence"/>
</dbReference>